<feature type="region of interest" description="Disordered" evidence="1">
    <location>
        <begin position="310"/>
        <end position="391"/>
    </location>
</feature>
<reference evidence="3" key="1">
    <citation type="submission" date="2015-07" db="EMBL/GenBank/DDBJ databases">
        <title>MeaNS - Measles Nucleotide Surveillance Program.</title>
        <authorList>
            <person name="Tran T."/>
            <person name="Druce J."/>
        </authorList>
    </citation>
    <scope>NUCLEOTIDE SEQUENCE</scope>
    <source>
        <strain evidence="3">UCB-OBI-ISO-001</strain>
        <tissue evidence="3">Gonad</tissue>
    </source>
</reference>
<evidence type="ECO:0000313" key="3">
    <source>
        <dbReference type="EMBL" id="KOF79649.1"/>
    </source>
</evidence>
<dbReference type="PANTHER" id="PTHR15245">
    <property type="entry name" value="SYMPLEKIN-RELATED"/>
    <property type="match status" value="1"/>
</dbReference>
<evidence type="ECO:0000256" key="1">
    <source>
        <dbReference type="SAM" id="MobiDB-lite"/>
    </source>
</evidence>
<dbReference type="PANTHER" id="PTHR15245:SF20">
    <property type="entry name" value="SYMPLEKIN"/>
    <property type="match status" value="1"/>
</dbReference>
<protein>
    <recommendedName>
        <fullName evidence="2">Symplekin C-terminal domain-containing protein</fullName>
    </recommendedName>
</protein>
<organism evidence="3">
    <name type="scientific">Octopus bimaculoides</name>
    <name type="common">California two-spotted octopus</name>
    <dbReference type="NCBI Taxonomy" id="37653"/>
    <lineage>
        <taxon>Eukaryota</taxon>
        <taxon>Metazoa</taxon>
        <taxon>Spiralia</taxon>
        <taxon>Lophotrochozoa</taxon>
        <taxon>Mollusca</taxon>
        <taxon>Cephalopoda</taxon>
        <taxon>Coleoidea</taxon>
        <taxon>Octopodiformes</taxon>
        <taxon>Octopoda</taxon>
        <taxon>Incirrata</taxon>
        <taxon>Octopodidae</taxon>
        <taxon>Octopus</taxon>
    </lineage>
</organism>
<gene>
    <name evidence="3" type="ORF">OCBIM_22029173mg</name>
</gene>
<name>A0A0L8GS68_OCTBM</name>
<dbReference type="InterPro" id="IPR022075">
    <property type="entry name" value="Symplekin_C"/>
</dbReference>
<feature type="domain" description="Symplekin C-terminal" evidence="2">
    <location>
        <begin position="54"/>
        <end position="232"/>
    </location>
</feature>
<evidence type="ECO:0000259" key="2">
    <source>
        <dbReference type="Pfam" id="PF12295"/>
    </source>
</evidence>
<dbReference type="AlphaFoldDB" id="A0A0L8GS68"/>
<proteinExistence type="predicted"/>
<feature type="compositionally biased region" description="Polar residues" evidence="1">
    <location>
        <begin position="381"/>
        <end position="391"/>
    </location>
</feature>
<feature type="compositionally biased region" description="Polar residues" evidence="1">
    <location>
        <begin position="260"/>
        <end position="280"/>
    </location>
</feature>
<dbReference type="OrthoDB" id="331600at2759"/>
<accession>A0A0L8GS68</accession>
<dbReference type="InterPro" id="IPR021850">
    <property type="entry name" value="Symplekin/Pta1"/>
</dbReference>
<feature type="region of interest" description="Disordered" evidence="1">
    <location>
        <begin position="252"/>
        <end position="294"/>
    </location>
</feature>
<feature type="compositionally biased region" description="Low complexity" evidence="1">
    <location>
        <begin position="362"/>
        <end position="380"/>
    </location>
</feature>
<dbReference type="EMBL" id="KQ420672">
    <property type="protein sequence ID" value="KOF79649.1"/>
    <property type="molecule type" value="Genomic_DNA"/>
</dbReference>
<feature type="compositionally biased region" description="Polar residues" evidence="1">
    <location>
        <begin position="310"/>
        <end position="335"/>
    </location>
</feature>
<dbReference type="GO" id="GO:0005847">
    <property type="term" value="C:mRNA cleavage and polyadenylation specificity factor complex"/>
    <property type="evidence" value="ECO:0007669"/>
    <property type="project" value="TreeGrafter"/>
</dbReference>
<dbReference type="Pfam" id="PF12295">
    <property type="entry name" value="Symplekin_C"/>
    <property type="match status" value="1"/>
</dbReference>
<sequence>MGMDSPELLLLVENCPKGAETLVTRVIHILTDKSVPSPELVERVRDLYHKRVPDVRFLIPVLTGLRKKEVLAALPKLIRLNPIVVKEVFNRLLGHANADASYTSPLTPAELLIALHNIDPTKCDMKTIIKATNLCFSEKNVYTQEVLAVVMQQLMELNPLPTLLMRTVLQSLSMYPRLIGFVMNILQRLITKQVWKQKRVWEGFIRCCQRTKTQSFQVLLQLPAPQLRNVFEISPDLREPLFHHVQSFTPHQIKVPTVEGTDTATPNQPTESTAPESQPKATEEKPNDEESQNLPLPLAVVSVPLLTQPSSVPSQQFPKTQTTSEVPQEIETLSTPAVVHEKEVEDDDKDHTAQPGAKNNTVPSVPSSHRSNSPSPSQHPTLLTLTEGGTD</sequence>